<evidence type="ECO:0000313" key="1">
    <source>
        <dbReference type="EMBL" id="KAK1138567.1"/>
    </source>
</evidence>
<organism evidence="1 2">
    <name type="scientific">Aspergillus melleus</name>
    <dbReference type="NCBI Taxonomy" id="138277"/>
    <lineage>
        <taxon>Eukaryota</taxon>
        <taxon>Fungi</taxon>
        <taxon>Dikarya</taxon>
        <taxon>Ascomycota</taxon>
        <taxon>Pezizomycotina</taxon>
        <taxon>Eurotiomycetes</taxon>
        <taxon>Eurotiomycetidae</taxon>
        <taxon>Eurotiales</taxon>
        <taxon>Aspergillaceae</taxon>
        <taxon>Aspergillus</taxon>
        <taxon>Aspergillus subgen. Circumdati</taxon>
    </lineage>
</organism>
<accession>A0ACC3AM39</accession>
<evidence type="ECO:0000313" key="2">
    <source>
        <dbReference type="Proteomes" id="UP001177260"/>
    </source>
</evidence>
<keyword evidence="2" id="KW-1185">Reference proteome</keyword>
<name>A0ACC3AM39_9EURO</name>
<dbReference type="EMBL" id="JAOPJF010000141">
    <property type="protein sequence ID" value="KAK1138567.1"/>
    <property type="molecule type" value="Genomic_DNA"/>
</dbReference>
<protein>
    <submittedName>
        <fullName evidence="1">Polyketide synthase</fullName>
    </submittedName>
</protein>
<dbReference type="Proteomes" id="UP001177260">
    <property type="component" value="Unassembled WGS sequence"/>
</dbReference>
<reference evidence="1 2" key="1">
    <citation type="journal article" date="2023" name="ACS Omega">
        <title>Identification of the Neoaspergillic Acid Biosynthesis Gene Cluster by Establishing an In Vitro CRISPR-Ribonucleoprotein Genetic System in Aspergillus melleus.</title>
        <authorList>
            <person name="Yuan B."/>
            <person name="Grau M.F."/>
            <person name="Murata R.M."/>
            <person name="Torok T."/>
            <person name="Venkateswaran K."/>
            <person name="Stajich J.E."/>
            <person name="Wang C.C.C."/>
        </authorList>
    </citation>
    <scope>NUCLEOTIDE SEQUENCE [LARGE SCALE GENOMIC DNA]</scope>
    <source>
        <strain evidence="1 2">IMV 1140</strain>
    </source>
</reference>
<sequence>MTNDVPIAIVGLSYRAPGVGRKGLWDYLAEAKSAWTEMPAERFDHKAYHNPGAERSGSFRSQGAHFLPDDIYGFDASFFNMRAEEARNSDPQHRMMLECALEAAENAGHSLIDLAGKKIGVFVGCGSQEYAHRTSEDLYSTSTFSATGVASCMFANRLSYFFDVNGPSVAIDTACASSAYAAHQACQALRNGDCTAAFVGSAALCLSPSLWITLEKMGALSPDGRSYSYDHKAAGFGRGEGAACLLVKRLDDAISNGDPIHAVIRSSACNHSGRSEGITMPSRSAQERLLREVHAAVGLDPSQTPVVEGHGTGTQAGDPIEAGSFASVLAKDRTASNPLYIGSIKSNFGHLEGASGILAVVKAILMIKKGVILPTAGFEKMNVKIEGRDRLKVAQAPVPWPENEPRRVIVTNFGFGGSNSAVILEAAPSSSKLANGTNDIANGINGTNGVEANGANGHGSLTDAANGTNGVSAPDSLSQRLFVLSAKTEKSLTSYLQSFQEYLETAPQSIESLKDLSYTLGQRRTHHAHRVAATANSLESLKEKLSTSKPSKIRDRAIAFAFTGQGAQHAQMASGLRHYKAFANAIDRAEAHLQEMGATWSLTSELAKPAAQSRVNEAEISQPACTAVQLALVTLLKSWGITATTVTGHSSGEIGAAFAAGLVSFRAAIAIAFFRGQAAAQLAREQTKKGGMLALGIGFEDASKLIEQHADGYATVAAINSPQSVTVSGDQSSIENIHKVADAQGIFARRLKIEVAYHSKHMEQVAASYLATIKPYCNAEDSIVSEGDQRALFVSSVTGGVVDPASVDASYWVKNLVQPVRFADAIEAIFAPKGEDGKKLPNVIVEVGPHAALKSPIKQTVDLIRQRNGQRQTSFTYLASLVRGTPGDEALLGLAGSIFTMGPTIQLGLINQTGVHNAHVLTDLPAYAWDKSVKYEHKPRATQEKMFPGEPYHPLLGRKAASNGGSERSYRQVFNLDELPWIRDHNVAGVVVFPMTGYLSCAIEAVRRTVSTEAAAVVVRDFHAIRSLEIDEEETVDMTTTLRPAPTGTGTFSSTVWTFEISTWKESEGWTRHCYGRIEPESTEMTTETPTFKSSLPLVNVTGLKEHDAQREYVTAGQRGTRYGPAFQSTVKFHEGKGYTVIEAQLRDLESSLPTQYGSPVSVDPPTLDGFLQGGGPLQEVDGKRPAQMPNYISRLRVSNHIPSDPRQKFTIVTHLLDYDVKGGRMYIGVAAFAQNQNGLLPVAEWESVTFRSILSAEGDDPAAHLPSTWCWDLVPSFDFIPPAELYGKFSAGDLTKEENGRRRLLNHTAAYFMNKALKETADDDRSQLPHHLSRFVGWAARAVSREVAREGLDLSGDHTALIEDVRTHDAQGELLCAIGEQLVPILRGEVQPLEIMLKDGLLTRHYEADVGNAHFSKVLGEWVLHLSDLEPDLRILEIGGGTAGTTLHVLEALSRDREVPAFLDYTFTDISTGFFENARTKLADWNNRIIYKKFDVSQDPVSQGFAMQDYDLVIASNVLHATPNMVETMTNVRSLLKPKGKLLLLEAGQHPPPTLPFALLPGWWYAEDHYRDHEEGPLLSVDGWKRCLLDSGFSGVDAVIQDYPGKPEQMLSVICSHRVGKHADDSHITVCGPFLDDEEVEFAQLVADNISESIGCATEVKPLGEVVPADDPYCIFIDSPRQSLLANVDADTFEVLKNFLVHNTGLLWVIPEGDTPEAEFIKGMFRTFRLENEPKNLLWLDNVPTTSQGASAITKLAEKLRDPEVVASEDQDYVWHDGSIHLPRMRQMQGGKEQFAGEQGVPMRTVQNIWQGEGALEMTIDAAGSPDSLYFRRTSDPTKDLGAEEVVVEVEAAGVSSRDLDLVLGSIPWSHLGFDGVGKVTKTGSCVNNLVEGDKVFFLALEGSAFATYKKMPAWHAAKLPSNISSTDAASLPLAYSIAVLALIRIARLRQNETVLIHSAAGAVGQASVVLAKHLGARIFATAGTPAKRAFLHETYGIPKEQIFSSRTSEFRDGILVATGGKGVDVIVNSLSGELLHETWALTANFGRFVEIGKKDALQNTNLPMKPFNRNVTFSGVDIRELFEHRPEELKDTLSEVVDLLQRNVIVPLQPVTALPISQFATALRTLRSGDNIGKVVVTFGKEERVLAESSLQPTHVELNPNATYLITGGTRGIGLSLAYWMIENGGRNVVVLGRSGASGSEVQELLKKYKGTDVHVRALACDVGSKESLDGVMESIKDLPRVRGVVHSALLLSDKLLENAAYEDWRTITQPRIQGAWNLDALFPDLDFFIALSSFLGDTGNVGQSIYGGTSTFYDAFTKLRNSRGQNTVSIALPVVVDVGYVADRELTASLKSALGATLTMADIKTMVKGGVIGQSSPLNHNGRATAFQLSLSGESVDNLPWKYFHPVHIRERLNEDHRKRDTAETSGGSGQAASASWTTAADPLTGLIEALITKVSAMTMIERDEVEADAPLSSYGLDSLVSVELRNWIRRETSVELALTTITHAANLRALATHILSQREGASKA</sequence>
<comment type="caution">
    <text evidence="1">The sequence shown here is derived from an EMBL/GenBank/DDBJ whole genome shotgun (WGS) entry which is preliminary data.</text>
</comment>
<gene>
    <name evidence="1" type="primary">PKS2</name>
    <name evidence="1" type="ORF">N8T08_002393</name>
</gene>
<proteinExistence type="predicted"/>